<dbReference type="Gene3D" id="4.10.1080.10">
    <property type="entry name" value="TSP type-3 repeat"/>
    <property type="match status" value="1"/>
</dbReference>
<proteinExistence type="predicted"/>
<reference evidence="1 2" key="1">
    <citation type="submission" date="2015-03" db="EMBL/GenBank/DDBJ databases">
        <title>Draft genome of the nematode, Opisthorchis viverrini.</title>
        <authorList>
            <person name="Mitreva M."/>
        </authorList>
    </citation>
    <scope>NUCLEOTIDE SEQUENCE [LARGE SCALE GENOMIC DNA]</scope>
    <source>
        <strain evidence="1">Khon Kaen</strain>
    </source>
</reference>
<dbReference type="Proteomes" id="UP000243686">
    <property type="component" value="Unassembled WGS sequence"/>
</dbReference>
<dbReference type="AlphaFoldDB" id="A0A1S8X432"/>
<protein>
    <submittedName>
        <fullName evidence="1">Uncharacterized protein</fullName>
    </submittedName>
</protein>
<dbReference type="EMBL" id="KV892227">
    <property type="protein sequence ID" value="OON21213.1"/>
    <property type="molecule type" value="Genomic_DNA"/>
</dbReference>
<keyword evidence="2" id="KW-1185">Reference proteome</keyword>
<dbReference type="SUPFAM" id="SSF103647">
    <property type="entry name" value="TSP type-3 repeat"/>
    <property type="match status" value="1"/>
</dbReference>
<dbReference type="GO" id="GO:0005509">
    <property type="term" value="F:calcium ion binding"/>
    <property type="evidence" value="ECO:0007669"/>
    <property type="project" value="InterPro"/>
</dbReference>
<accession>A0A1S8X432</accession>
<evidence type="ECO:0000313" key="1">
    <source>
        <dbReference type="EMBL" id="OON21213.1"/>
    </source>
</evidence>
<name>A0A1S8X432_OPIVI</name>
<sequence length="80" mass="9038">MCVGPIVLDKPLGAIVKKKPIESEKDLHELTKRMSRYGWHDHDCDGIPDDLDPDDDNDGFFDNKQICPYAYAKATDDSIT</sequence>
<organism evidence="1 2">
    <name type="scientific">Opisthorchis viverrini</name>
    <name type="common">Southeast Asian liver fluke</name>
    <dbReference type="NCBI Taxonomy" id="6198"/>
    <lineage>
        <taxon>Eukaryota</taxon>
        <taxon>Metazoa</taxon>
        <taxon>Spiralia</taxon>
        <taxon>Lophotrochozoa</taxon>
        <taxon>Platyhelminthes</taxon>
        <taxon>Trematoda</taxon>
        <taxon>Digenea</taxon>
        <taxon>Opisthorchiida</taxon>
        <taxon>Opisthorchiata</taxon>
        <taxon>Opisthorchiidae</taxon>
        <taxon>Opisthorchis</taxon>
    </lineage>
</organism>
<gene>
    <name evidence="1" type="ORF">X801_02889</name>
</gene>
<dbReference type="InterPro" id="IPR028974">
    <property type="entry name" value="TSP_type-3_rpt"/>
</dbReference>
<evidence type="ECO:0000313" key="2">
    <source>
        <dbReference type="Proteomes" id="UP000243686"/>
    </source>
</evidence>